<sequence>MGCSCFGALNWCKGKNGSGEPETPGIITSNLRMLSYNSLRSATGNFHPSSRIGGGGYGVVHRGVLRDGTQVAIKSLSVESKQGTNEFLTEISMISTIRHPNLVELLGCCVEGNHRILVYEYMENNSLASCLLGKHQINETWKLREEGRLLEIVDPELTEYPESEVTRFIKVALFCTQAAARQRPNMRQVEQMLSKEVHLNESLLTEPGVYRGHLSRQSGGGASSSGTSSSQADKRKQKGNPFITSTQSDVAHSVTQMFPR</sequence>
<feature type="domain" description="Protein kinase" evidence="7">
    <location>
        <begin position="46"/>
        <end position="260"/>
    </location>
</feature>
<dbReference type="SUPFAM" id="SSF56112">
    <property type="entry name" value="Protein kinase-like (PK-like)"/>
    <property type="match status" value="1"/>
</dbReference>
<dbReference type="Pfam" id="PF07714">
    <property type="entry name" value="PK_Tyr_Ser-Thr"/>
    <property type="match status" value="1"/>
</dbReference>
<feature type="compositionally biased region" description="Polar residues" evidence="6">
    <location>
        <begin position="242"/>
        <end position="260"/>
    </location>
</feature>
<dbReference type="FunFam" id="3.30.200.20:FF:000162">
    <property type="entry name" value="Adenine nucleotide alpha hydrolase-like domain kinase"/>
    <property type="match status" value="1"/>
</dbReference>
<dbReference type="InterPro" id="IPR017441">
    <property type="entry name" value="Protein_kinase_ATP_BS"/>
</dbReference>
<evidence type="ECO:0000256" key="2">
    <source>
        <dbReference type="ARBA" id="ARBA00022741"/>
    </source>
</evidence>
<dbReference type="InterPro" id="IPR001245">
    <property type="entry name" value="Ser-Thr/Tyr_kinase_cat_dom"/>
</dbReference>
<dbReference type="GO" id="GO:0005524">
    <property type="term" value="F:ATP binding"/>
    <property type="evidence" value="ECO:0007669"/>
    <property type="project" value="UniProtKB-UniRule"/>
</dbReference>
<dbReference type="Proteomes" id="UP000813462">
    <property type="component" value="Unassembled WGS sequence"/>
</dbReference>
<evidence type="ECO:0000256" key="5">
    <source>
        <dbReference type="PROSITE-ProRule" id="PRU10141"/>
    </source>
</evidence>
<dbReference type="PANTHER" id="PTHR47973">
    <property type="entry name" value="CYSTEINE-RICH RECEPTOR-LIKE PROTEIN KINASE 3"/>
    <property type="match status" value="1"/>
</dbReference>
<feature type="binding site" evidence="5">
    <location>
        <position position="74"/>
    </location>
    <ligand>
        <name>ATP</name>
        <dbReference type="ChEBI" id="CHEBI:30616"/>
    </ligand>
</feature>
<evidence type="ECO:0000259" key="7">
    <source>
        <dbReference type="PROSITE" id="PS50011"/>
    </source>
</evidence>
<dbReference type="Gene3D" id="3.30.200.20">
    <property type="entry name" value="Phosphorylase Kinase, domain 1"/>
    <property type="match status" value="1"/>
</dbReference>
<evidence type="ECO:0000256" key="1">
    <source>
        <dbReference type="ARBA" id="ARBA00022679"/>
    </source>
</evidence>
<evidence type="ECO:0000256" key="3">
    <source>
        <dbReference type="ARBA" id="ARBA00022777"/>
    </source>
</evidence>
<dbReference type="GO" id="GO:0004672">
    <property type="term" value="F:protein kinase activity"/>
    <property type="evidence" value="ECO:0007669"/>
    <property type="project" value="InterPro"/>
</dbReference>
<evidence type="ECO:0000256" key="6">
    <source>
        <dbReference type="SAM" id="MobiDB-lite"/>
    </source>
</evidence>
<evidence type="ECO:0000256" key="4">
    <source>
        <dbReference type="ARBA" id="ARBA00022840"/>
    </source>
</evidence>
<reference evidence="8" key="1">
    <citation type="journal article" date="2021" name="Front. Plant Sci.">
        <title>Chromosome-Scale Genome Assembly for Chinese Sour Jujube and Insights Into Its Genome Evolution and Domestication Signature.</title>
        <authorList>
            <person name="Shen L.-Y."/>
            <person name="Luo H."/>
            <person name="Wang X.-L."/>
            <person name="Wang X.-M."/>
            <person name="Qiu X.-J."/>
            <person name="Liu H."/>
            <person name="Zhou S.-S."/>
            <person name="Jia K.-H."/>
            <person name="Nie S."/>
            <person name="Bao Y.-T."/>
            <person name="Zhang R.-G."/>
            <person name="Yun Q.-Z."/>
            <person name="Chai Y.-H."/>
            <person name="Lu J.-Y."/>
            <person name="Li Y."/>
            <person name="Zhao S.-W."/>
            <person name="Mao J.-F."/>
            <person name="Jia S.-G."/>
            <person name="Mao Y.-M."/>
        </authorList>
    </citation>
    <scope>NUCLEOTIDE SEQUENCE</scope>
    <source>
        <strain evidence="8">AT0</strain>
        <tissue evidence="8">Leaf</tissue>
    </source>
</reference>
<evidence type="ECO:0000313" key="8">
    <source>
        <dbReference type="EMBL" id="KAH7514613.1"/>
    </source>
</evidence>
<dbReference type="Gene3D" id="1.10.510.10">
    <property type="entry name" value="Transferase(Phosphotransferase) domain 1"/>
    <property type="match status" value="1"/>
</dbReference>
<dbReference type="PROSITE" id="PS50011">
    <property type="entry name" value="PROTEIN_KINASE_DOM"/>
    <property type="match status" value="1"/>
</dbReference>
<dbReference type="EMBL" id="JAEACU010000011">
    <property type="protein sequence ID" value="KAH7514613.1"/>
    <property type="molecule type" value="Genomic_DNA"/>
</dbReference>
<evidence type="ECO:0000313" key="9">
    <source>
        <dbReference type="Proteomes" id="UP000813462"/>
    </source>
</evidence>
<keyword evidence="3" id="KW-0418">Kinase</keyword>
<dbReference type="PROSITE" id="PS00107">
    <property type="entry name" value="PROTEIN_KINASE_ATP"/>
    <property type="match status" value="1"/>
</dbReference>
<comment type="caution">
    <text evidence="8">The sequence shown here is derived from an EMBL/GenBank/DDBJ whole genome shotgun (WGS) entry which is preliminary data.</text>
</comment>
<keyword evidence="4 5" id="KW-0067">ATP-binding</keyword>
<accession>A0A978UII2</accession>
<feature type="region of interest" description="Disordered" evidence="6">
    <location>
        <begin position="211"/>
        <end position="260"/>
    </location>
</feature>
<dbReference type="AlphaFoldDB" id="A0A978UII2"/>
<proteinExistence type="predicted"/>
<dbReference type="InterPro" id="IPR000719">
    <property type="entry name" value="Prot_kinase_dom"/>
</dbReference>
<gene>
    <name evidence="8" type="ORF">FEM48_Zijuj11G0108000</name>
</gene>
<organism evidence="8 9">
    <name type="scientific">Ziziphus jujuba var. spinosa</name>
    <dbReference type="NCBI Taxonomy" id="714518"/>
    <lineage>
        <taxon>Eukaryota</taxon>
        <taxon>Viridiplantae</taxon>
        <taxon>Streptophyta</taxon>
        <taxon>Embryophyta</taxon>
        <taxon>Tracheophyta</taxon>
        <taxon>Spermatophyta</taxon>
        <taxon>Magnoliopsida</taxon>
        <taxon>eudicotyledons</taxon>
        <taxon>Gunneridae</taxon>
        <taxon>Pentapetalae</taxon>
        <taxon>rosids</taxon>
        <taxon>fabids</taxon>
        <taxon>Rosales</taxon>
        <taxon>Rhamnaceae</taxon>
        <taxon>Paliureae</taxon>
        <taxon>Ziziphus</taxon>
    </lineage>
</organism>
<protein>
    <recommendedName>
        <fullName evidence="7">Protein kinase domain-containing protein</fullName>
    </recommendedName>
</protein>
<name>A0A978UII2_ZIZJJ</name>
<keyword evidence="1" id="KW-0808">Transferase</keyword>
<dbReference type="InterPro" id="IPR011009">
    <property type="entry name" value="Kinase-like_dom_sf"/>
</dbReference>
<dbReference type="InterPro" id="IPR052059">
    <property type="entry name" value="CR_Ser/Thr_kinase"/>
</dbReference>
<keyword evidence="2 5" id="KW-0547">Nucleotide-binding</keyword>